<organism evidence="1 2">
    <name type="scientific">Butyricimonas faecalis</name>
    <dbReference type="NCBI Taxonomy" id="2093856"/>
    <lineage>
        <taxon>Bacteria</taxon>
        <taxon>Pseudomonadati</taxon>
        <taxon>Bacteroidota</taxon>
        <taxon>Bacteroidia</taxon>
        <taxon>Bacteroidales</taxon>
        <taxon>Odoribacteraceae</taxon>
        <taxon>Butyricimonas</taxon>
    </lineage>
</organism>
<dbReference type="EMBL" id="CP032819">
    <property type="protein sequence ID" value="AZS29902.1"/>
    <property type="molecule type" value="Genomic_DNA"/>
</dbReference>
<sequence>MVELLETRFFALLAGESFEEITKEVLENELGKFVEEVARLCDSGDDYLLTCRVLNYTKTRLRALSEMYKDRDGVGEKRGMSVMLYRARVTSD</sequence>
<evidence type="ECO:0000313" key="1">
    <source>
        <dbReference type="EMBL" id="AZS29902.1"/>
    </source>
</evidence>
<dbReference type="OrthoDB" id="1098361at2"/>
<dbReference type="KEGG" id="buy:D8S85_10305"/>
<dbReference type="AlphaFoldDB" id="A0A3Q9ISK2"/>
<gene>
    <name evidence="1" type="ORF">D8S85_10305</name>
</gene>
<protein>
    <submittedName>
        <fullName evidence="1">Uncharacterized protein</fullName>
    </submittedName>
</protein>
<reference evidence="1 2" key="1">
    <citation type="submission" date="2018-10" db="EMBL/GenBank/DDBJ databases">
        <title>Butyricimonas faecalis sp. nov., isolated from human faeces and emended description of the genus Butyricimonas.</title>
        <authorList>
            <person name="Le Roy T."/>
            <person name="Van der Smissen P."/>
            <person name="Paquot A."/>
            <person name="Delzenne N."/>
            <person name="Muccioli G."/>
            <person name="Collet J.-F."/>
            <person name="Cani P.D."/>
        </authorList>
    </citation>
    <scope>NUCLEOTIDE SEQUENCE [LARGE SCALE GENOMIC DNA]</scope>
    <source>
        <strain evidence="1 2">H184</strain>
    </source>
</reference>
<dbReference type="Proteomes" id="UP000270673">
    <property type="component" value="Chromosome"/>
</dbReference>
<proteinExistence type="predicted"/>
<keyword evidence="2" id="KW-1185">Reference proteome</keyword>
<evidence type="ECO:0000313" key="2">
    <source>
        <dbReference type="Proteomes" id="UP000270673"/>
    </source>
</evidence>
<accession>A0A3Q9ISK2</accession>
<name>A0A3Q9ISK2_9BACT</name>
<dbReference type="RefSeq" id="WP_106480622.1">
    <property type="nucleotide sequence ID" value="NZ_CP032819.1"/>
</dbReference>